<evidence type="ECO:0000313" key="5">
    <source>
        <dbReference type="EMBL" id="KAF5806111.1"/>
    </source>
</evidence>
<dbReference type="InterPro" id="IPR023796">
    <property type="entry name" value="Serpin_dom"/>
</dbReference>
<dbReference type="EMBL" id="MNCJ02000320">
    <property type="protein sequence ID" value="KAF5806111.1"/>
    <property type="molecule type" value="Genomic_DNA"/>
</dbReference>
<dbReference type="Gramene" id="mRNA:HanXRQr2_Chr05g0217471">
    <property type="protein sequence ID" value="mRNA:HanXRQr2_Chr05g0217471"/>
    <property type="gene ID" value="HanXRQr2_Chr05g0217471"/>
</dbReference>
<accession>A0A251UQY4</accession>
<evidence type="ECO:0000256" key="2">
    <source>
        <dbReference type="RuleBase" id="RU000411"/>
    </source>
</evidence>
<proteinExistence type="inferred from homology"/>
<dbReference type="InterPro" id="IPR036186">
    <property type="entry name" value="Serpin_sf"/>
</dbReference>
<dbReference type="Gene3D" id="3.30.497.10">
    <property type="entry name" value="Antithrombin, subunit I, domain 2"/>
    <property type="match status" value="2"/>
</dbReference>
<keyword evidence="7" id="KW-1185">Reference proteome</keyword>
<dbReference type="Proteomes" id="UP000215914">
    <property type="component" value="Chromosome 5"/>
</dbReference>
<dbReference type="PROSITE" id="PS00284">
    <property type="entry name" value="SERPIN"/>
    <property type="match status" value="1"/>
</dbReference>
<dbReference type="InterPro" id="IPR042185">
    <property type="entry name" value="Serpin_sf_2"/>
</dbReference>
<dbReference type="EMBL" id="CM007894">
    <property type="protein sequence ID" value="OTG25479.1"/>
    <property type="molecule type" value="Genomic_DNA"/>
</dbReference>
<gene>
    <name evidence="6" type="primary">SPZ2B</name>
    <name evidence="6" type="ORF">HannXRQ_Chr05g0148111</name>
    <name evidence="5" type="ORF">HanXRQr2_Chr05g0217471</name>
</gene>
<dbReference type="AlphaFoldDB" id="A0A251UQY4"/>
<feature type="domain" description="Serpin" evidence="4">
    <location>
        <begin position="28"/>
        <end position="458"/>
    </location>
</feature>
<dbReference type="SMART" id="SM00093">
    <property type="entry name" value="SERPIN"/>
    <property type="match status" value="1"/>
</dbReference>
<dbReference type="PANTHER" id="PTHR11461">
    <property type="entry name" value="SERINE PROTEASE INHIBITOR, SERPIN"/>
    <property type="match status" value="1"/>
</dbReference>
<dbReference type="Gene3D" id="2.10.310.10">
    <property type="entry name" value="Serpins superfamily"/>
    <property type="match status" value="1"/>
</dbReference>
<dbReference type="InterPro" id="IPR042178">
    <property type="entry name" value="Serpin_sf_1"/>
</dbReference>
<dbReference type="GO" id="GO:0005615">
    <property type="term" value="C:extracellular space"/>
    <property type="evidence" value="ECO:0000318"/>
    <property type="project" value="GO_Central"/>
</dbReference>
<sequence length="462" mass="51648">MAPSKPSRKRPRRLDQSMMNSNQTHVSTALATHLLSNKHDSNVVFSPLSIQVALSVLSAGCKGETLVQLLAFLKADTTDDLNSLYLQLVSSILADGSPSGGPKLSSVNAVWVRETLSLKPSFKLAMDTIYRAACKQVDFGKRFKDCSLNILCLIPAMNLGYFVYKLRVLMFWISQNGSLLKLQNLVFDMWLIYIFLLTKAVEVADEVNSWAKKETNGLIKEVITAQEVTDDTMLILANAIYFKGTWSQQFETSLTEEGDFHLLNGNKVKVPFMTNYENQFVHEYDDFKVLGLPYSHGQDKRKFTMYFYLSDAIDGLPSLINKIGSTSNFFDHHIPRKKVRVVEFFIPKFKIEFGFEASDMLKKLGLVLPFKVGDGFTEMIDSPIGKGLYVSTIEHKSLVEVNEEGTEAAAVTVVSHVIKCSRGAASTFVDFVADHPFLFVIREDVTGIVLFVGQVIDPSLSI</sequence>
<dbReference type="OMA" id="NFGERMK"/>
<organism evidence="6 7">
    <name type="scientific">Helianthus annuus</name>
    <name type="common">Common sunflower</name>
    <dbReference type="NCBI Taxonomy" id="4232"/>
    <lineage>
        <taxon>Eukaryota</taxon>
        <taxon>Viridiplantae</taxon>
        <taxon>Streptophyta</taxon>
        <taxon>Embryophyta</taxon>
        <taxon>Tracheophyta</taxon>
        <taxon>Spermatophyta</taxon>
        <taxon>Magnoliopsida</taxon>
        <taxon>eudicotyledons</taxon>
        <taxon>Gunneridae</taxon>
        <taxon>Pentapetalae</taxon>
        <taxon>asterids</taxon>
        <taxon>campanulids</taxon>
        <taxon>Asterales</taxon>
        <taxon>Asteraceae</taxon>
        <taxon>Asteroideae</taxon>
        <taxon>Heliantheae alliance</taxon>
        <taxon>Heliantheae</taxon>
        <taxon>Helianthus</taxon>
    </lineage>
</organism>
<evidence type="ECO:0000256" key="1">
    <source>
        <dbReference type="ARBA" id="ARBA00009500"/>
    </source>
</evidence>
<evidence type="ECO:0000313" key="6">
    <source>
        <dbReference type="EMBL" id="OTG25479.1"/>
    </source>
</evidence>
<dbReference type="Pfam" id="PF00079">
    <property type="entry name" value="Serpin"/>
    <property type="match status" value="2"/>
</dbReference>
<reference evidence="5" key="3">
    <citation type="submission" date="2020-06" db="EMBL/GenBank/DDBJ databases">
        <title>Helianthus annuus Genome sequencing and assembly Release 2.</title>
        <authorList>
            <person name="Gouzy J."/>
            <person name="Langlade N."/>
            <person name="Munos S."/>
        </authorList>
    </citation>
    <scope>NUCLEOTIDE SEQUENCE</scope>
    <source>
        <tissue evidence="5">Leaves</tissue>
    </source>
</reference>
<dbReference type="InterPro" id="IPR023795">
    <property type="entry name" value="Serpin_CS"/>
</dbReference>
<feature type="region of interest" description="Disordered" evidence="3">
    <location>
        <begin position="1"/>
        <end position="20"/>
    </location>
</feature>
<dbReference type="InParanoid" id="A0A251UQY4"/>
<dbReference type="SUPFAM" id="SSF56574">
    <property type="entry name" value="Serpins"/>
    <property type="match status" value="1"/>
</dbReference>
<evidence type="ECO:0000313" key="7">
    <source>
        <dbReference type="Proteomes" id="UP000215914"/>
    </source>
</evidence>
<comment type="similarity">
    <text evidence="1 2">Belongs to the serpin family.</text>
</comment>
<reference evidence="5 7" key="1">
    <citation type="journal article" date="2017" name="Nature">
        <title>The sunflower genome provides insights into oil metabolism, flowering and Asterid evolution.</title>
        <authorList>
            <person name="Badouin H."/>
            <person name="Gouzy J."/>
            <person name="Grassa C.J."/>
            <person name="Murat F."/>
            <person name="Staton S.E."/>
            <person name="Cottret L."/>
            <person name="Lelandais-Briere C."/>
            <person name="Owens G.L."/>
            <person name="Carrere S."/>
            <person name="Mayjonade B."/>
            <person name="Legrand L."/>
            <person name="Gill N."/>
            <person name="Kane N.C."/>
            <person name="Bowers J.E."/>
            <person name="Hubner S."/>
            <person name="Bellec A."/>
            <person name="Berard A."/>
            <person name="Berges H."/>
            <person name="Blanchet N."/>
            <person name="Boniface M.C."/>
            <person name="Brunel D."/>
            <person name="Catrice O."/>
            <person name="Chaidir N."/>
            <person name="Claudel C."/>
            <person name="Donnadieu C."/>
            <person name="Faraut T."/>
            <person name="Fievet G."/>
            <person name="Helmstetter N."/>
            <person name="King M."/>
            <person name="Knapp S.J."/>
            <person name="Lai Z."/>
            <person name="Le Paslier M.C."/>
            <person name="Lippi Y."/>
            <person name="Lorenzon L."/>
            <person name="Mandel J.R."/>
            <person name="Marage G."/>
            <person name="Marchand G."/>
            <person name="Marquand E."/>
            <person name="Bret-Mestries E."/>
            <person name="Morien E."/>
            <person name="Nambeesan S."/>
            <person name="Nguyen T."/>
            <person name="Pegot-Espagnet P."/>
            <person name="Pouilly N."/>
            <person name="Raftis F."/>
            <person name="Sallet E."/>
            <person name="Schiex T."/>
            <person name="Thomas J."/>
            <person name="Vandecasteele C."/>
            <person name="Vares D."/>
            <person name="Vear F."/>
            <person name="Vautrin S."/>
            <person name="Crespi M."/>
            <person name="Mangin B."/>
            <person name="Burke J.M."/>
            <person name="Salse J."/>
            <person name="Munos S."/>
            <person name="Vincourt P."/>
            <person name="Rieseberg L.H."/>
            <person name="Langlade N.B."/>
        </authorList>
    </citation>
    <scope>NUCLEOTIDE SEQUENCE [LARGE SCALE GENOMIC DNA]</scope>
    <source>
        <strain evidence="7">cv. SF193</strain>
        <tissue evidence="5">Leaves</tissue>
    </source>
</reference>
<dbReference type="STRING" id="4232.A0A251UQY4"/>
<dbReference type="CDD" id="cd02043">
    <property type="entry name" value="serpinP_plants"/>
    <property type="match status" value="1"/>
</dbReference>
<protein>
    <submittedName>
        <fullName evidence="6">Putative serpin-Z2B</fullName>
    </submittedName>
    <submittedName>
        <fullName evidence="5">Serpin family protein</fullName>
    </submittedName>
</protein>
<dbReference type="Gene3D" id="2.30.39.10">
    <property type="entry name" value="Alpha-1-antitrypsin, domain 1"/>
    <property type="match status" value="1"/>
</dbReference>
<dbReference type="InterPro" id="IPR000215">
    <property type="entry name" value="Serpin_fam"/>
</dbReference>
<evidence type="ECO:0000259" key="4">
    <source>
        <dbReference type="SMART" id="SM00093"/>
    </source>
</evidence>
<evidence type="ECO:0000256" key="3">
    <source>
        <dbReference type="SAM" id="MobiDB-lite"/>
    </source>
</evidence>
<dbReference type="PANTHER" id="PTHR11461:SF211">
    <property type="entry name" value="GH10112P-RELATED"/>
    <property type="match status" value="1"/>
</dbReference>
<name>A0A251UQY4_HELAN</name>
<dbReference type="GO" id="GO:0004867">
    <property type="term" value="F:serine-type endopeptidase inhibitor activity"/>
    <property type="evidence" value="ECO:0007669"/>
    <property type="project" value="InterPro"/>
</dbReference>
<feature type="compositionally biased region" description="Basic residues" evidence="3">
    <location>
        <begin position="1"/>
        <end position="12"/>
    </location>
</feature>
<reference evidence="6" key="2">
    <citation type="submission" date="2017-02" db="EMBL/GenBank/DDBJ databases">
        <title>Sunflower complete genome.</title>
        <authorList>
            <person name="Langlade N."/>
            <person name="Munos S."/>
        </authorList>
    </citation>
    <scope>NUCLEOTIDE SEQUENCE [LARGE SCALE GENOMIC DNA]</scope>
    <source>
        <tissue evidence="6">Leaves</tissue>
    </source>
</reference>